<dbReference type="RefSeq" id="WP_307283994.1">
    <property type="nucleotide sequence ID" value="NZ_JAUSVX010000022.1"/>
</dbReference>
<feature type="domain" description="Cyclic nucleotide-binding" evidence="9">
    <location>
        <begin position="97"/>
        <end position="194"/>
    </location>
</feature>
<reference evidence="10 11" key="1">
    <citation type="submission" date="2023-07" db="EMBL/GenBank/DDBJ databases">
        <title>Genomic Encyclopedia of Type Strains, Phase IV (KMG-IV): sequencing the most valuable type-strain genomes for metagenomic binning, comparative biology and taxonomic classification.</title>
        <authorList>
            <person name="Goeker M."/>
        </authorList>
    </citation>
    <scope>NUCLEOTIDE SEQUENCE [LARGE SCALE GENOMIC DNA]</scope>
    <source>
        <strain evidence="10 11">DSM 19619</strain>
    </source>
</reference>
<dbReference type="InterPro" id="IPR000595">
    <property type="entry name" value="cNMP-bd_dom"/>
</dbReference>
<keyword evidence="8" id="KW-0812">Transmembrane</keyword>
<dbReference type="InterPro" id="IPR014710">
    <property type="entry name" value="RmlC-like_jellyroll"/>
</dbReference>
<evidence type="ECO:0000256" key="7">
    <source>
        <dbReference type="ARBA" id="ARBA00023180"/>
    </source>
</evidence>
<dbReference type="Pfam" id="PF00027">
    <property type="entry name" value="cNMP_binding"/>
    <property type="match status" value="1"/>
</dbReference>
<proteinExistence type="predicted"/>
<dbReference type="Proteomes" id="UP001242480">
    <property type="component" value="Unassembled WGS sequence"/>
</dbReference>
<dbReference type="InterPro" id="IPR018490">
    <property type="entry name" value="cNMP-bd_dom_sf"/>
</dbReference>
<evidence type="ECO:0000256" key="2">
    <source>
        <dbReference type="ARBA" id="ARBA00004435"/>
    </source>
</evidence>
<keyword evidence="4" id="KW-0217">Developmental protein</keyword>
<dbReference type="SUPFAM" id="SSF51206">
    <property type="entry name" value="cAMP-binding domain-like"/>
    <property type="match status" value="1"/>
</dbReference>
<sequence>MDILQQIFTWDAVPGHVAYAIIAVSYLLTSIFWLRVAAVVGIAFEICYFLLSGSLVWTSIVWDSAFILINLVQVGRLLRDRLSLDLTADQRAFLAPIVGQLDKAQIAQLLRTAQWRELAAGAVLTVEEQPVADLTFVCEGRTEVAVKGQVVAHVGPGAFIGDVSFTTGVAATATVVVDEPARVLAFDQEKLHALCKRDQQIASALYRRIGGGLADKMRMTTGRL</sequence>
<organism evidence="10 11">
    <name type="scientific">Labrys wisconsinensis</name>
    <dbReference type="NCBI Taxonomy" id="425677"/>
    <lineage>
        <taxon>Bacteria</taxon>
        <taxon>Pseudomonadati</taxon>
        <taxon>Pseudomonadota</taxon>
        <taxon>Alphaproteobacteria</taxon>
        <taxon>Hyphomicrobiales</taxon>
        <taxon>Xanthobacteraceae</taxon>
        <taxon>Labrys</taxon>
    </lineage>
</organism>
<comment type="subcellular location">
    <subcellularLocation>
        <location evidence="2">Cell junction</location>
        <location evidence="2">Tight junction</location>
    </subcellularLocation>
    <subcellularLocation>
        <location evidence="1">Lateral cell membrane</location>
    </subcellularLocation>
</comment>
<keyword evidence="8" id="KW-0472">Membrane</keyword>
<dbReference type="Gene3D" id="2.60.120.10">
    <property type="entry name" value="Jelly Rolls"/>
    <property type="match status" value="1"/>
</dbReference>
<feature type="transmembrane region" description="Helical" evidence="8">
    <location>
        <begin position="16"/>
        <end position="34"/>
    </location>
</feature>
<evidence type="ECO:0000256" key="4">
    <source>
        <dbReference type="ARBA" id="ARBA00022473"/>
    </source>
</evidence>
<keyword evidence="6" id="KW-0965">Cell junction</keyword>
<dbReference type="EMBL" id="JAUSVX010000022">
    <property type="protein sequence ID" value="MDQ0474415.1"/>
    <property type="molecule type" value="Genomic_DNA"/>
</dbReference>
<name>A0ABU0JJG5_9HYPH</name>
<evidence type="ECO:0000259" key="9">
    <source>
        <dbReference type="PROSITE" id="PS50042"/>
    </source>
</evidence>
<accession>A0ABU0JJG5</accession>
<dbReference type="SMART" id="SM00100">
    <property type="entry name" value="cNMP"/>
    <property type="match status" value="1"/>
</dbReference>
<dbReference type="PANTHER" id="PTHR12101:SF17">
    <property type="entry name" value="BLOOD VESSEL EPICARDIAL SUBSTANCE"/>
    <property type="match status" value="1"/>
</dbReference>
<evidence type="ECO:0000256" key="5">
    <source>
        <dbReference type="ARBA" id="ARBA00022889"/>
    </source>
</evidence>
<evidence type="ECO:0000256" key="1">
    <source>
        <dbReference type="ARBA" id="ARBA00004124"/>
    </source>
</evidence>
<evidence type="ECO:0000256" key="6">
    <source>
        <dbReference type="ARBA" id="ARBA00022949"/>
    </source>
</evidence>
<keyword evidence="7" id="KW-0325">Glycoprotein</keyword>
<dbReference type="PANTHER" id="PTHR12101">
    <property type="entry name" value="POPEYE DOMAIN CONTAINING PROTEIN"/>
    <property type="match status" value="1"/>
</dbReference>
<keyword evidence="11" id="KW-1185">Reference proteome</keyword>
<dbReference type="CDD" id="cd00038">
    <property type="entry name" value="CAP_ED"/>
    <property type="match status" value="1"/>
</dbReference>
<comment type="caution">
    <text evidence="10">The sequence shown here is derived from an EMBL/GenBank/DDBJ whole genome shotgun (WGS) entry which is preliminary data.</text>
</comment>
<dbReference type="InterPro" id="IPR006916">
    <property type="entry name" value="POPDC1-3"/>
</dbReference>
<dbReference type="PROSITE" id="PS50042">
    <property type="entry name" value="CNMP_BINDING_3"/>
    <property type="match status" value="1"/>
</dbReference>
<keyword evidence="8" id="KW-1133">Transmembrane helix</keyword>
<evidence type="ECO:0000313" key="10">
    <source>
        <dbReference type="EMBL" id="MDQ0474415.1"/>
    </source>
</evidence>
<gene>
    <name evidence="10" type="ORF">QO011_007455</name>
</gene>
<feature type="transmembrane region" description="Helical" evidence="8">
    <location>
        <begin position="46"/>
        <end position="69"/>
    </location>
</feature>
<evidence type="ECO:0000256" key="3">
    <source>
        <dbReference type="ARBA" id="ARBA00022427"/>
    </source>
</evidence>
<evidence type="ECO:0000313" key="11">
    <source>
        <dbReference type="Proteomes" id="UP001242480"/>
    </source>
</evidence>
<keyword evidence="3" id="KW-0796">Tight junction</keyword>
<evidence type="ECO:0000256" key="8">
    <source>
        <dbReference type="SAM" id="Phobius"/>
    </source>
</evidence>
<protein>
    <recommendedName>
        <fullName evidence="9">Cyclic nucleotide-binding domain-containing protein</fullName>
    </recommendedName>
</protein>
<keyword evidence="5" id="KW-0130">Cell adhesion</keyword>